<proteinExistence type="predicted"/>
<name>A0A074NM13_9SPHN</name>
<reference evidence="2 3" key="1">
    <citation type="submission" date="2014-04" db="EMBL/GenBank/DDBJ databases">
        <title>A comprehensive comparison of genomes of Erythrobacter spp. Strains.</title>
        <authorList>
            <person name="Zheng Q."/>
        </authorList>
    </citation>
    <scope>NUCLEOTIDE SEQUENCE [LARGE SCALE GENOMIC DNA]</scope>
    <source>
        <strain evidence="2 3">DSM 8509</strain>
    </source>
</reference>
<feature type="region of interest" description="Disordered" evidence="1">
    <location>
        <begin position="241"/>
        <end position="295"/>
    </location>
</feature>
<dbReference type="AlphaFoldDB" id="A0A074NM13"/>
<dbReference type="InterPro" id="IPR027417">
    <property type="entry name" value="P-loop_NTPase"/>
</dbReference>
<dbReference type="PATRIC" id="fig|39960.10.peg.1776"/>
<feature type="compositionally biased region" description="Basic and acidic residues" evidence="1">
    <location>
        <begin position="242"/>
        <end position="256"/>
    </location>
</feature>
<dbReference type="RefSeq" id="WP_236922189.1">
    <property type="nucleotide sequence ID" value="NZ_CP017057.1"/>
</dbReference>
<accession>A0A074NM13</accession>
<organism evidence="2 3">
    <name type="scientific">Erythrobacter litoralis</name>
    <dbReference type="NCBI Taxonomy" id="39960"/>
    <lineage>
        <taxon>Bacteria</taxon>
        <taxon>Pseudomonadati</taxon>
        <taxon>Pseudomonadota</taxon>
        <taxon>Alphaproteobacteria</taxon>
        <taxon>Sphingomonadales</taxon>
        <taxon>Erythrobacteraceae</taxon>
        <taxon>Erythrobacter/Porphyrobacter group</taxon>
        <taxon>Erythrobacter</taxon>
    </lineage>
</organism>
<evidence type="ECO:0000313" key="2">
    <source>
        <dbReference type="EMBL" id="KEO98827.1"/>
    </source>
</evidence>
<evidence type="ECO:0000256" key="1">
    <source>
        <dbReference type="SAM" id="MobiDB-lite"/>
    </source>
</evidence>
<keyword evidence="3" id="KW-1185">Reference proteome</keyword>
<protein>
    <submittedName>
        <fullName evidence="2">RecA-like protein</fullName>
    </submittedName>
</protein>
<evidence type="ECO:0000313" key="3">
    <source>
        <dbReference type="Proteomes" id="UP000027866"/>
    </source>
</evidence>
<dbReference type="EMBL" id="JMIX01000003">
    <property type="protein sequence ID" value="KEO98827.1"/>
    <property type="molecule type" value="Genomic_DNA"/>
</dbReference>
<dbReference type="SUPFAM" id="SSF52540">
    <property type="entry name" value="P-loop containing nucleoside triphosphate hydrolases"/>
    <property type="match status" value="1"/>
</dbReference>
<dbReference type="Gene3D" id="3.40.50.300">
    <property type="entry name" value="P-loop containing nucleotide triphosphate hydrolases"/>
    <property type="match status" value="1"/>
</dbReference>
<gene>
    <name evidence="2" type="ORF">EH32_06900</name>
</gene>
<dbReference type="Proteomes" id="UP000027866">
    <property type="component" value="Unassembled WGS sequence"/>
</dbReference>
<sequence>MTKHASSLGASALQTFPVPSRPRGGGAALRLSASDLVTLAPGRDGRWRPGLAEQPLHSEIFASAGDASGAGLALALARDALASAAATPDPLAEPHDLRHVLWVQDARAIERGGRPYLHGLPRDMRERLVHVAARAPEDALFALEEGLRCRDFACVIGEIAGNPRALDFTASRRLSLTAEKHGVALWLVRLDAQADLSSARMRWRVAAAPSARPRWNADAPGAPAWAAELFRARSHIPGQWTLRDDDGRLRADRPARPETAANQNARDAGSRAAPPDPRPLVRATFGRSLAARARA</sequence>
<dbReference type="KEGG" id="elq:Ga0102493_112679"/>
<comment type="caution">
    <text evidence="2">The sequence shown here is derived from an EMBL/GenBank/DDBJ whole genome shotgun (WGS) entry which is preliminary data.</text>
</comment>